<dbReference type="PANTHER" id="PTHR30443:SF0">
    <property type="entry name" value="PHOSPHOETHANOLAMINE TRANSFERASE EPTA"/>
    <property type="match status" value="1"/>
</dbReference>
<feature type="transmembrane region" description="Helical" evidence="1">
    <location>
        <begin position="126"/>
        <end position="148"/>
    </location>
</feature>
<dbReference type="Pfam" id="PF00884">
    <property type="entry name" value="Sulfatase"/>
    <property type="match status" value="1"/>
</dbReference>
<comment type="caution">
    <text evidence="3">The sequence shown here is derived from an EMBL/GenBank/DDBJ whole genome shotgun (WGS) entry which is preliminary data.</text>
</comment>
<feature type="transmembrane region" description="Helical" evidence="1">
    <location>
        <begin position="12"/>
        <end position="33"/>
    </location>
</feature>
<gene>
    <name evidence="3" type="ORF">J7561_05900</name>
</gene>
<dbReference type="EMBL" id="JAGIBU010000004">
    <property type="protein sequence ID" value="MBS7824736.1"/>
    <property type="molecule type" value="Genomic_DNA"/>
</dbReference>
<dbReference type="InterPro" id="IPR000917">
    <property type="entry name" value="Sulfatase_N"/>
</dbReference>
<evidence type="ECO:0000313" key="4">
    <source>
        <dbReference type="Proteomes" id="UP000680020"/>
    </source>
</evidence>
<feature type="transmembrane region" description="Helical" evidence="1">
    <location>
        <begin position="53"/>
        <end position="74"/>
    </location>
</feature>
<evidence type="ECO:0000256" key="1">
    <source>
        <dbReference type="SAM" id="Phobius"/>
    </source>
</evidence>
<dbReference type="GO" id="GO:0009244">
    <property type="term" value="P:lipopolysaccharide core region biosynthetic process"/>
    <property type="evidence" value="ECO:0007669"/>
    <property type="project" value="TreeGrafter"/>
</dbReference>
<name>A0AB35C057_9GAMM</name>
<dbReference type="Gene3D" id="3.40.720.10">
    <property type="entry name" value="Alkaline Phosphatase, subunit A"/>
    <property type="match status" value="1"/>
</dbReference>
<dbReference type="InterPro" id="IPR017850">
    <property type="entry name" value="Alkaline_phosphatase_core_sf"/>
</dbReference>
<evidence type="ECO:0000259" key="2">
    <source>
        <dbReference type="Pfam" id="PF00884"/>
    </source>
</evidence>
<feature type="transmembrane region" description="Helical" evidence="1">
    <location>
        <begin position="160"/>
        <end position="179"/>
    </location>
</feature>
<keyword evidence="3" id="KW-0378">Hydrolase</keyword>
<protein>
    <submittedName>
        <fullName evidence="3">Sulfatase-like hydrolase/transferase</fullName>
    </submittedName>
</protein>
<organism evidence="3 4">
    <name type="scientific">Wohlfahrtiimonas chitiniclastica</name>
    <dbReference type="NCBI Taxonomy" id="400946"/>
    <lineage>
        <taxon>Bacteria</taxon>
        <taxon>Pseudomonadati</taxon>
        <taxon>Pseudomonadota</taxon>
        <taxon>Gammaproteobacteria</taxon>
        <taxon>Cardiobacteriales</taxon>
        <taxon>Ignatzschineriaceae</taxon>
        <taxon>Wohlfahrtiimonas</taxon>
    </lineage>
</organism>
<keyword evidence="1" id="KW-1133">Transmembrane helix</keyword>
<dbReference type="GO" id="GO:0005886">
    <property type="term" value="C:plasma membrane"/>
    <property type="evidence" value="ECO:0007669"/>
    <property type="project" value="UniProtKB-SubCell"/>
</dbReference>
<feature type="transmembrane region" description="Helical" evidence="1">
    <location>
        <begin position="83"/>
        <end position="101"/>
    </location>
</feature>
<feature type="domain" description="Sulfatase N-terminal" evidence="2">
    <location>
        <begin position="229"/>
        <end position="479"/>
    </location>
</feature>
<reference evidence="3" key="1">
    <citation type="submission" date="2021-03" db="EMBL/GenBank/DDBJ databases">
        <title>Identification and antibiotic profiling of Wohlfahrtiimonas chitiniclastica, an underestimated human pathogen.</title>
        <authorList>
            <person name="Kopf A."/>
            <person name="Bunk B."/>
            <person name="Coldewey S."/>
            <person name="Gunzer F."/>
            <person name="Riedel T."/>
            <person name="Schroettner P."/>
        </authorList>
    </citation>
    <scope>NUCLEOTIDE SEQUENCE</scope>
    <source>
        <strain evidence="3">DSM 100917</strain>
    </source>
</reference>
<dbReference type="GO" id="GO:0016776">
    <property type="term" value="F:phosphotransferase activity, phosphate group as acceptor"/>
    <property type="evidence" value="ECO:0007669"/>
    <property type="project" value="TreeGrafter"/>
</dbReference>
<evidence type="ECO:0000313" key="3">
    <source>
        <dbReference type="EMBL" id="MBS7824736.1"/>
    </source>
</evidence>
<proteinExistence type="predicted"/>
<dbReference type="GO" id="GO:0016787">
    <property type="term" value="F:hydrolase activity"/>
    <property type="evidence" value="ECO:0007669"/>
    <property type="project" value="UniProtKB-KW"/>
</dbReference>
<dbReference type="AlphaFoldDB" id="A0AB35C057"/>
<dbReference type="RefSeq" id="WP_213403906.1">
    <property type="nucleotide sequence ID" value="NZ_JAGIBT010000005.1"/>
</dbReference>
<keyword evidence="1" id="KW-0812">Transmembrane</keyword>
<dbReference type="Proteomes" id="UP000680020">
    <property type="component" value="Unassembled WGS sequence"/>
</dbReference>
<dbReference type="SUPFAM" id="SSF53649">
    <property type="entry name" value="Alkaline phosphatase-like"/>
    <property type="match status" value="1"/>
</dbReference>
<accession>A0AB35C057</accession>
<keyword evidence="1" id="KW-0472">Membrane</keyword>
<dbReference type="PANTHER" id="PTHR30443">
    <property type="entry name" value="INNER MEMBRANE PROTEIN"/>
    <property type="match status" value="1"/>
</dbReference>
<dbReference type="InterPro" id="IPR040423">
    <property type="entry name" value="PEA_transferase"/>
</dbReference>
<sequence length="534" mass="59658">MPNHLIKSSSSLTRVKQGLFFIAIIIAALYVNPTFFNKLSTFVIRPGSLANKIISIGIFLTLNALFILFVWMLAKATWKTKTFFLTLIIISLLIFDTYYLINGSSITFFSYLSLKSSFSSIDDAVLAYQGVIIKSILMILPLCILIIFHKTSPKKHLFSFKNLSLLFCLQIGLIAGIVYHKKTGEGADGLPPGILAYAYETDIGLQHLLAPAPQARHLNSESVTSHPFQNIVLIVDESIHADFINADTTPNLMSVPSLLNLGQATSYANCSQYSNILLRKMARVNHETEDANANYYIWDALKSAGYHSVLIDAQGGGRNHNFFTDAEINQIENINTSNFKNDVDTAYAINAVLSNGQYNFIYVIKQGAHFPFFNDDITKVFTPTMQSSLISNESEEAIINSYKNMIRHNTDAFFATLNTQSPNTVFIYTSDHGQNLYNLSERMTHCTVESPRASEGQVPLVLFGDFKQQNFSHFMQQLLTLSPSHYLIPFMVLDFAGYSEAAIESLMNQPQSVHSFVHGNVFGFFGGQPDRTNI</sequence>